<accession>A0ABR8T6E3</accession>
<gene>
    <name evidence="2" type="ORF">H9647_24845</name>
</gene>
<protein>
    <recommendedName>
        <fullName evidence="1">Cysteine-rich CPCC domain-containing protein</fullName>
    </recommendedName>
</protein>
<evidence type="ECO:0000259" key="1">
    <source>
        <dbReference type="Pfam" id="PF14206"/>
    </source>
</evidence>
<dbReference type="EMBL" id="JACSQL010000026">
    <property type="protein sequence ID" value="MBD7971297.1"/>
    <property type="molecule type" value="Genomic_DNA"/>
</dbReference>
<sequence length="153" mass="17703">MTKYTCPCCGYKTLDEEPPGTYETCDVCNWQEDAVMNENPDYWGGANAVCLRQAQRNFMKFAAKEKKSLDNVVPRNDYEQDPSWKPVWENEVNLDEAKLAEIQIDGNVIDKRFQESININDFLDAYTEFLEAKGWGFGGEIKQRSTQIEKPKR</sequence>
<proteinExistence type="predicted"/>
<comment type="caution">
    <text evidence="2">The sequence shown here is derived from an EMBL/GenBank/DDBJ whole genome shotgun (WGS) entry which is preliminary data.</text>
</comment>
<evidence type="ECO:0000313" key="3">
    <source>
        <dbReference type="Proteomes" id="UP000608071"/>
    </source>
</evidence>
<keyword evidence="3" id="KW-1185">Reference proteome</keyword>
<reference evidence="2 3" key="1">
    <citation type="submission" date="2020-08" db="EMBL/GenBank/DDBJ databases">
        <title>A Genomic Blueprint of the Chicken Gut Microbiome.</title>
        <authorList>
            <person name="Gilroy R."/>
            <person name="Ravi A."/>
            <person name="Getino M."/>
            <person name="Pursley I."/>
            <person name="Horton D.L."/>
            <person name="Alikhan N.-F."/>
            <person name="Baker D."/>
            <person name="Gharbi K."/>
            <person name="Hall N."/>
            <person name="Watson M."/>
            <person name="Adriaenssens E.M."/>
            <person name="Foster-Nyarko E."/>
            <person name="Jarju S."/>
            <person name="Secka A."/>
            <person name="Antonio M."/>
            <person name="Oren A."/>
            <person name="Chaudhuri R."/>
            <person name="La Ragione R.M."/>
            <person name="Hildebrand F."/>
            <person name="Pallen M.J."/>
        </authorList>
    </citation>
    <scope>NUCLEOTIDE SEQUENCE [LARGE SCALE GENOMIC DNA]</scope>
    <source>
        <strain evidence="2 3">Sa2BVA9</strain>
    </source>
</reference>
<dbReference type="InterPro" id="IPR025983">
    <property type="entry name" value="Cys_rich_CPCC"/>
</dbReference>
<feature type="domain" description="Cysteine-rich CPCC" evidence="1">
    <location>
        <begin position="4"/>
        <end position="75"/>
    </location>
</feature>
<dbReference type="Proteomes" id="UP000608071">
    <property type="component" value="Unassembled WGS sequence"/>
</dbReference>
<organism evidence="2 3">
    <name type="scientific">Paenibacillus gallinarum</name>
    <dbReference type="NCBI Taxonomy" id="2762232"/>
    <lineage>
        <taxon>Bacteria</taxon>
        <taxon>Bacillati</taxon>
        <taxon>Bacillota</taxon>
        <taxon>Bacilli</taxon>
        <taxon>Bacillales</taxon>
        <taxon>Paenibacillaceae</taxon>
        <taxon>Paenibacillus</taxon>
    </lineage>
</organism>
<dbReference type="Pfam" id="PF14206">
    <property type="entry name" value="Cys_rich_CPCC"/>
    <property type="match status" value="1"/>
</dbReference>
<evidence type="ECO:0000313" key="2">
    <source>
        <dbReference type="EMBL" id="MBD7971297.1"/>
    </source>
</evidence>
<name>A0ABR8T6E3_9BACL</name>